<accession>A0AAN2BLA0</accession>
<dbReference type="Gene3D" id="3.90.105.10">
    <property type="entry name" value="Molybdopterin biosynthesis moea protein, domain 2"/>
    <property type="match status" value="1"/>
</dbReference>
<dbReference type="AlphaFoldDB" id="A0AAN2BLA0"/>
<evidence type="ECO:0000256" key="8">
    <source>
        <dbReference type="ARBA" id="ARBA00022842"/>
    </source>
</evidence>
<sequence>MQSKLSATPPLELHIEHVPLNAALNRRLAQDIIAQHPVPPADNSAMDGYALRLADLRQNTPLPICQRIPAGAAPQPLAANSCARIFTGAELPAGADTVVMQENTKALADSVQFLQSENYTVGDNIRPQGQDISAGQQLAKQGDKITPALLGLLASQGLTTVPAQRPLTVTLISTGNEIIELGQDLAQGQIYNSNFYAVSSLLASWGCINIKYLHVEDSLTETINAFDQSAKDSDLVISFGGVSVGEEDHVKQAISSLGQLEQWKIKLKPGKPMMLATINQTPILGLPGNPVSAFVTFLLFAKPLLNALCNTNAPSTASFQVPLGFSIEKPRQRPEYLRANIVNGQVISAGNQSSGVLSSLQQCQGLALIPADQSLNKGEAVSFFPIESLIYG</sequence>
<dbReference type="Pfam" id="PF03454">
    <property type="entry name" value="MoeA_C"/>
    <property type="match status" value="1"/>
</dbReference>
<comment type="pathway">
    <text evidence="3 11">Cofactor biosynthesis; molybdopterin biosynthesis.</text>
</comment>
<evidence type="ECO:0000256" key="11">
    <source>
        <dbReference type="RuleBase" id="RU365090"/>
    </source>
</evidence>
<evidence type="ECO:0000256" key="5">
    <source>
        <dbReference type="ARBA" id="ARBA00022505"/>
    </source>
</evidence>
<dbReference type="InterPro" id="IPR036135">
    <property type="entry name" value="MoeA_linker/N_sf"/>
</dbReference>
<dbReference type="KEGG" id="marq:MARGE09_P2992"/>
<organism evidence="13 14">
    <name type="scientific">Marinagarivorans cellulosilyticus</name>
    <dbReference type="NCBI Taxonomy" id="2721545"/>
    <lineage>
        <taxon>Bacteria</taxon>
        <taxon>Pseudomonadati</taxon>
        <taxon>Pseudomonadota</taxon>
        <taxon>Gammaproteobacteria</taxon>
        <taxon>Cellvibrionales</taxon>
        <taxon>Cellvibrionaceae</taxon>
        <taxon>Marinagarivorans</taxon>
    </lineage>
</organism>
<evidence type="ECO:0000256" key="6">
    <source>
        <dbReference type="ARBA" id="ARBA00022679"/>
    </source>
</evidence>
<name>A0AAN2BLA0_9GAMM</name>
<dbReference type="PANTHER" id="PTHR10192:SF5">
    <property type="entry name" value="GEPHYRIN"/>
    <property type="match status" value="1"/>
</dbReference>
<comment type="cofactor">
    <cofactor evidence="1 11">
        <name>Mg(2+)</name>
        <dbReference type="ChEBI" id="CHEBI:18420"/>
    </cofactor>
</comment>
<dbReference type="InterPro" id="IPR008284">
    <property type="entry name" value="MoCF_biosynth_CS"/>
</dbReference>
<dbReference type="InterPro" id="IPR001453">
    <property type="entry name" value="MoaB/Mog_dom"/>
</dbReference>
<dbReference type="Pfam" id="PF00994">
    <property type="entry name" value="MoCF_biosynth"/>
    <property type="match status" value="1"/>
</dbReference>
<evidence type="ECO:0000313" key="13">
    <source>
        <dbReference type="EMBL" id="BCD98791.1"/>
    </source>
</evidence>
<evidence type="ECO:0000259" key="12">
    <source>
        <dbReference type="SMART" id="SM00852"/>
    </source>
</evidence>
<dbReference type="PANTHER" id="PTHR10192">
    <property type="entry name" value="MOLYBDOPTERIN BIOSYNTHESIS PROTEIN"/>
    <property type="match status" value="1"/>
</dbReference>
<keyword evidence="7 11" id="KW-0479">Metal-binding</keyword>
<dbReference type="Gene3D" id="2.170.190.11">
    <property type="entry name" value="Molybdopterin biosynthesis moea protein, domain 3"/>
    <property type="match status" value="1"/>
</dbReference>
<reference evidence="13 14" key="1">
    <citation type="journal article" date="2022" name="IScience">
        <title>An ultrasensitive nanofiber-based assay for enzymatic hydrolysis and deep-sea microbial degradation of cellulose.</title>
        <authorList>
            <person name="Tsudome M."/>
            <person name="Tachioka M."/>
            <person name="Miyazaki M."/>
            <person name="Uchimura K."/>
            <person name="Tsuda M."/>
            <person name="Takaki Y."/>
            <person name="Deguchi S."/>
        </authorList>
    </citation>
    <scope>NUCLEOTIDE SEQUENCE [LARGE SCALE GENOMIC DNA]</scope>
    <source>
        <strain evidence="13 14">GE09</strain>
    </source>
</reference>
<keyword evidence="5 11" id="KW-0500">Molybdenum</keyword>
<dbReference type="GO" id="GO:0005829">
    <property type="term" value="C:cytosol"/>
    <property type="evidence" value="ECO:0007669"/>
    <property type="project" value="TreeGrafter"/>
</dbReference>
<dbReference type="PROSITE" id="PS01079">
    <property type="entry name" value="MOCF_BIOSYNTHESIS_2"/>
    <property type="match status" value="1"/>
</dbReference>
<dbReference type="SUPFAM" id="SSF53218">
    <property type="entry name" value="Molybdenum cofactor biosynthesis proteins"/>
    <property type="match status" value="1"/>
</dbReference>
<dbReference type="NCBIfam" id="TIGR00177">
    <property type="entry name" value="molyb_syn"/>
    <property type="match status" value="1"/>
</dbReference>
<dbReference type="Proteomes" id="UP001320119">
    <property type="component" value="Chromosome"/>
</dbReference>
<keyword evidence="14" id="KW-1185">Reference proteome</keyword>
<dbReference type="EMBL" id="AP023086">
    <property type="protein sequence ID" value="BCD98791.1"/>
    <property type="molecule type" value="Genomic_DNA"/>
</dbReference>
<dbReference type="GO" id="GO:0006777">
    <property type="term" value="P:Mo-molybdopterin cofactor biosynthetic process"/>
    <property type="evidence" value="ECO:0007669"/>
    <property type="project" value="UniProtKB-UniRule"/>
</dbReference>
<dbReference type="EC" id="2.10.1.1" evidence="11"/>
<dbReference type="Gene3D" id="2.40.340.10">
    <property type="entry name" value="MoeA, C-terminal, domain IV"/>
    <property type="match status" value="1"/>
</dbReference>
<dbReference type="InterPro" id="IPR005111">
    <property type="entry name" value="MoeA_C_domain_IV"/>
</dbReference>
<dbReference type="FunFam" id="3.40.980.10:FF:000004">
    <property type="entry name" value="Molybdopterin molybdenumtransferase"/>
    <property type="match status" value="1"/>
</dbReference>
<dbReference type="CDD" id="cd00887">
    <property type="entry name" value="MoeA"/>
    <property type="match status" value="1"/>
</dbReference>
<dbReference type="SMART" id="SM00852">
    <property type="entry name" value="MoCF_biosynth"/>
    <property type="match status" value="1"/>
</dbReference>
<dbReference type="InterPro" id="IPR036688">
    <property type="entry name" value="MoeA_C_domain_IV_sf"/>
</dbReference>
<dbReference type="Pfam" id="PF03453">
    <property type="entry name" value="MoeA_N"/>
    <property type="match status" value="1"/>
</dbReference>
<evidence type="ECO:0000256" key="9">
    <source>
        <dbReference type="ARBA" id="ARBA00023150"/>
    </source>
</evidence>
<protein>
    <recommendedName>
        <fullName evidence="11">Molybdopterin molybdenumtransferase</fullName>
        <ecNumber evidence="11">2.10.1.1</ecNumber>
    </recommendedName>
</protein>
<evidence type="ECO:0000256" key="3">
    <source>
        <dbReference type="ARBA" id="ARBA00005046"/>
    </source>
</evidence>
<evidence type="ECO:0000313" key="14">
    <source>
        <dbReference type="Proteomes" id="UP001320119"/>
    </source>
</evidence>
<evidence type="ECO:0000256" key="1">
    <source>
        <dbReference type="ARBA" id="ARBA00001946"/>
    </source>
</evidence>
<dbReference type="Gene3D" id="3.40.980.10">
    <property type="entry name" value="MoaB/Mog-like domain"/>
    <property type="match status" value="1"/>
</dbReference>
<dbReference type="GO" id="GO:0046872">
    <property type="term" value="F:metal ion binding"/>
    <property type="evidence" value="ECO:0007669"/>
    <property type="project" value="UniProtKB-UniRule"/>
</dbReference>
<keyword evidence="9 11" id="KW-0501">Molybdenum cofactor biosynthesis</keyword>
<evidence type="ECO:0000256" key="2">
    <source>
        <dbReference type="ARBA" id="ARBA00002901"/>
    </source>
</evidence>
<comment type="function">
    <text evidence="2 11">Catalyzes the insertion of molybdate into adenylated molybdopterin with the concomitant release of AMP.</text>
</comment>
<evidence type="ECO:0000256" key="4">
    <source>
        <dbReference type="ARBA" id="ARBA00010763"/>
    </source>
</evidence>
<gene>
    <name evidence="13" type="ORF">MARGE09_P2992</name>
</gene>
<dbReference type="SUPFAM" id="SSF63867">
    <property type="entry name" value="MoeA C-terminal domain-like"/>
    <property type="match status" value="1"/>
</dbReference>
<evidence type="ECO:0000256" key="7">
    <source>
        <dbReference type="ARBA" id="ARBA00022723"/>
    </source>
</evidence>
<keyword evidence="8 11" id="KW-0460">Magnesium</keyword>
<dbReference type="SUPFAM" id="SSF63882">
    <property type="entry name" value="MoeA N-terminal region -like"/>
    <property type="match status" value="1"/>
</dbReference>
<dbReference type="InterPro" id="IPR005110">
    <property type="entry name" value="MoeA_linker/N"/>
</dbReference>
<evidence type="ECO:0000256" key="10">
    <source>
        <dbReference type="ARBA" id="ARBA00047317"/>
    </source>
</evidence>
<proteinExistence type="inferred from homology"/>
<feature type="domain" description="MoaB/Mog" evidence="12">
    <location>
        <begin position="170"/>
        <end position="307"/>
    </location>
</feature>
<dbReference type="NCBIfam" id="NF045515">
    <property type="entry name" value="Glp_gephyrin"/>
    <property type="match status" value="1"/>
</dbReference>
<comment type="catalytic activity">
    <reaction evidence="10">
        <text>adenylyl-molybdopterin + molybdate = Mo-molybdopterin + AMP + H(+)</text>
        <dbReference type="Rhea" id="RHEA:35047"/>
        <dbReference type="ChEBI" id="CHEBI:15378"/>
        <dbReference type="ChEBI" id="CHEBI:36264"/>
        <dbReference type="ChEBI" id="CHEBI:62727"/>
        <dbReference type="ChEBI" id="CHEBI:71302"/>
        <dbReference type="ChEBI" id="CHEBI:456215"/>
        <dbReference type="EC" id="2.10.1.1"/>
    </reaction>
</comment>
<dbReference type="InterPro" id="IPR036425">
    <property type="entry name" value="MoaB/Mog-like_dom_sf"/>
</dbReference>
<dbReference type="InterPro" id="IPR038987">
    <property type="entry name" value="MoeA-like"/>
</dbReference>
<keyword evidence="6 11" id="KW-0808">Transferase</keyword>
<dbReference type="GO" id="GO:0061599">
    <property type="term" value="F:molybdopterin molybdotransferase activity"/>
    <property type="evidence" value="ECO:0007669"/>
    <property type="project" value="UniProtKB-UniRule"/>
</dbReference>
<comment type="similarity">
    <text evidence="4 11">Belongs to the MoeA family.</text>
</comment>